<protein>
    <submittedName>
        <fullName evidence="3">NAD(P)-binding domain</fullName>
    </submittedName>
</protein>
<evidence type="ECO:0000313" key="3">
    <source>
        <dbReference type="EMBL" id="PSC68244.1"/>
    </source>
</evidence>
<comment type="caution">
    <text evidence="3">The sequence shown here is derived from an EMBL/GenBank/DDBJ whole genome shotgun (WGS) entry which is preliminary data.</text>
</comment>
<dbReference type="OrthoDB" id="674948at2759"/>
<organism evidence="3 4">
    <name type="scientific">Micractinium conductrix</name>
    <dbReference type="NCBI Taxonomy" id="554055"/>
    <lineage>
        <taxon>Eukaryota</taxon>
        <taxon>Viridiplantae</taxon>
        <taxon>Chlorophyta</taxon>
        <taxon>core chlorophytes</taxon>
        <taxon>Trebouxiophyceae</taxon>
        <taxon>Chlorellales</taxon>
        <taxon>Chlorellaceae</taxon>
        <taxon>Chlorella clade</taxon>
        <taxon>Micractinium</taxon>
    </lineage>
</organism>
<dbReference type="STRING" id="554055.A0A2P6V2G8"/>
<proteinExistence type="inferred from homology"/>
<reference evidence="3 4" key="1">
    <citation type="journal article" date="2018" name="Plant J.">
        <title>Genome sequences of Chlorella sorokiniana UTEX 1602 and Micractinium conductrix SAG 241.80: implications to maltose excretion by a green alga.</title>
        <authorList>
            <person name="Arriola M.B."/>
            <person name="Velmurugan N."/>
            <person name="Zhang Y."/>
            <person name="Plunkett M.H."/>
            <person name="Hondzo H."/>
            <person name="Barney B.M."/>
        </authorList>
    </citation>
    <scope>NUCLEOTIDE SEQUENCE [LARGE SCALE GENOMIC DNA]</scope>
    <source>
        <strain evidence="3 4">SAG 241.80</strain>
    </source>
</reference>
<evidence type="ECO:0000256" key="1">
    <source>
        <dbReference type="ARBA" id="ARBA00007637"/>
    </source>
</evidence>
<accession>A0A2P6V2G8</accession>
<dbReference type="PANTHER" id="PTHR43574">
    <property type="entry name" value="EPIMERASE-RELATED"/>
    <property type="match status" value="1"/>
</dbReference>
<dbReference type="EMBL" id="LHPF02000039">
    <property type="protein sequence ID" value="PSC68244.1"/>
    <property type="molecule type" value="Genomic_DNA"/>
</dbReference>
<dbReference type="Gene3D" id="3.40.50.720">
    <property type="entry name" value="NAD(P)-binding Rossmann-like Domain"/>
    <property type="match status" value="1"/>
</dbReference>
<dbReference type="SUPFAM" id="SSF51735">
    <property type="entry name" value="NAD(P)-binding Rossmann-fold domains"/>
    <property type="match status" value="1"/>
</dbReference>
<evidence type="ECO:0000256" key="2">
    <source>
        <dbReference type="ARBA" id="ARBA00023027"/>
    </source>
</evidence>
<evidence type="ECO:0000313" key="4">
    <source>
        <dbReference type="Proteomes" id="UP000239649"/>
    </source>
</evidence>
<keyword evidence="4" id="KW-1185">Reference proteome</keyword>
<comment type="similarity">
    <text evidence="1">Belongs to the NAD(P)-dependent epimerase/dehydratase family.</text>
</comment>
<sequence length="401" mass="41602">MDPDLMGKDAGDVGTTTDHVLLAPRASTEGMSYPEEREVNDDHGVLAAGNTEHILSGTPIVPHEPAAHSSRISQKRSQRAAAGMERVAVAAALPSVVAAAGGAGGAAPSGDQLLIVGPGVLGSYLGSLWLEANGPGTVVGQTNSTTNHAKLSALGISPRTKEGAGSGTFPNVTFAAPPSGSADYVAEIKAALSLWDGTGTFVFTSSAGVYTVEDGSACDESAPTAKLGDNERTDRLLAAENAVLEAGGCVVRLVGLYHAQRGAHTFFLRQGEVQRWGGYLVNLIHYEDAAGLCCVVLRGQGAPAGAPYRGRVFLGCDGVPVTFEDMMAATLDSGAFSGSVTFTGPEGPVKGKRMSNPATRKQLQWEPKYPSYAQFMRDSKAHDWYSEQEAKMAAVAGMPHA</sequence>
<dbReference type="AlphaFoldDB" id="A0A2P6V2G8"/>
<gene>
    <name evidence="3" type="ORF">C2E20_8123</name>
</gene>
<keyword evidence="2" id="KW-0520">NAD</keyword>
<dbReference type="Proteomes" id="UP000239649">
    <property type="component" value="Unassembled WGS sequence"/>
</dbReference>
<name>A0A2P6V2G8_9CHLO</name>
<dbReference type="InterPro" id="IPR036291">
    <property type="entry name" value="NAD(P)-bd_dom_sf"/>
</dbReference>